<keyword evidence="10" id="KW-0436">Ligase</keyword>
<keyword evidence="5" id="KW-0067">ATP-binding</keyword>
<reference evidence="10 11" key="1">
    <citation type="journal article" date="2019" name="Nat. Microbiol.">
        <title>Mediterranean grassland soil C-N compound turnover is dependent on rainfall and depth, and is mediated by genomically divergent microorganisms.</title>
        <authorList>
            <person name="Diamond S."/>
            <person name="Andeer P.F."/>
            <person name="Li Z."/>
            <person name="Crits-Christoph A."/>
            <person name="Burstein D."/>
            <person name="Anantharaman K."/>
            <person name="Lane K.R."/>
            <person name="Thomas B.C."/>
            <person name="Pan C."/>
            <person name="Northen T.R."/>
            <person name="Banfield J.F."/>
        </authorList>
    </citation>
    <scope>NUCLEOTIDE SEQUENCE [LARGE SCALE GENOMIC DNA]</scope>
    <source>
        <strain evidence="10">WS_11</strain>
    </source>
</reference>
<feature type="region of interest" description="Disordered" evidence="8">
    <location>
        <begin position="87"/>
        <end position="123"/>
    </location>
</feature>
<dbReference type="GO" id="GO:0004066">
    <property type="term" value="F:asparagine synthase (glutamine-hydrolyzing) activity"/>
    <property type="evidence" value="ECO:0007669"/>
    <property type="project" value="UniProtKB-EC"/>
</dbReference>
<dbReference type="EMBL" id="VBPB01000055">
    <property type="protein sequence ID" value="TMQ73638.1"/>
    <property type="molecule type" value="Genomic_DNA"/>
</dbReference>
<evidence type="ECO:0000256" key="4">
    <source>
        <dbReference type="ARBA" id="ARBA00022741"/>
    </source>
</evidence>
<evidence type="ECO:0000256" key="3">
    <source>
        <dbReference type="ARBA" id="ARBA00012737"/>
    </source>
</evidence>
<evidence type="ECO:0000313" key="11">
    <source>
        <dbReference type="Proteomes" id="UP000319771"/>
    </source>
</evidence>
<dbReference type="InterPro" id="IPR006426">
    <property type="entry name" value="Asn_synth_AEB"/>
</dbReference>
<evidence type="ECO:0000256" key="5">
    <source>
        <dbReference type="ARBA" id="ARBA00022840"/>
    </source>
</evidence>
<keyword evidence="4" id="KW-0547">Nucleotide-binding</keyword>
<comment type="caution">
    <text evidence="10">The sequence shown here is derived from an EMBL/GenBank/DDBJ whole genome shotgun (WGS) entry which is preliminary data.</text>
</comment>
<dbReference type="Gene3D" id="3.40.50.620">
    <property type="entry name" value="HUPs"/>
    <property type="match status" value="1"/>
</dbReference>
<dbReference type="Proteomes" id="UP000319771">
    <property type="component" value="Unassembled WGS sequence"/>
</dbReference>
<dbReference type="InterPro" id="IPR017932">
    <property type="entry name" value="GATase_2_dom"/>
</dbReference>
<evidence type="ECO:0000259" key="9">
    <source>
        <dbReference type="PROSITE" id="PS51278"/>
    </source>
</evidence>
<comment type="similarity">
    <text evidence="2">Belongs to the asparagine synthetase family.</text>
</comment>
<evidence type="ECO:0000256" key="1">
    <source>
        <dbReference type="ARBA" id="ARBA00005187"/>
    </source>
</evidence>
<dbReference type="InterPro" id="IPR051786">
    <property type="entry name" value="ASN_synthetase/amidase"/>
</dbReference>
<accession>A0A538UCJ8</accession>
<dbReference type="CDD" id="cd00712">
    <property type="entry name" value="AsnB"/>
    <property type="match status" value="1"/>
</dbReference>
<dbReference type="SUPFAM" id="SSF52402">
    <property type="entry name" value="Adenine nucleotide alpha hydrolases-like"/>
    <property type="match status" value="1"/>
</dbReference>
<dbReference type="GO" id="GO:0005829">
    <property type="term" value="C:cytosol"/>
    <property type="evidence" value="ECO:0007669"/>
    <property type="project" value="TreeGrafter"/>
</dbReference>
<name>A0A538UCJ8_UNCEI</name>
<dbReference type="InterPro" id="IPR001962">
    <property type="entry name" value="Asn_synthase"/>
</dbReference>
<dbReference type="AlphaFoldDB" id="A0A538UCJ8"/>
<comment type="pathway">
    <text evidence="1">Amino-acid biosynthesis; L-asparagine biosynthesis; L-asparagine from L-aspartate (L-Gln route): step 1/1.</text>
</comment>
<feature type="domain" description="Glutamine amidotransferase type-2" evidence="9">
    <location>
        <begin position="125"/>
        <end position="336"/>
    </location>
</feature>
<evidence type="ECO:0000256" key="8">
    <source>
        <dbReference type="SAM" id="MobiDB-lite"/>
    </source>
</evidence>
<comment type="catalytic activity">
    <reaction evidence="7">
        <text>L-aspartate + L-glutamine + ATP + H2O = L-asparagine + L-glutamate + AMP + diphosphate + H(+)</text>
        <dbReference type="Rhea" id="RHEA:12228"/>
        <dbReference type="ChEBI" id="CHEBI:15377"/>
        <dbReference type="ChEBI" id="CHEBI:15378"/>
        <dbReference type="ChEBI" id="CHEBI:29985"/>
        <dbReference type="ChEBI" id="CHEBI:29991"/>
        <dbReference type="ChEBI" id="CHEBI:30616"/>
        <dbReference type="ChEBI" id="CHEBI:33019"/>
        <dbReference type="ChEBI" id="CHEBI:58048"/>
        <dbReference type="ChEBI" id="CHEBI:58359"/>
        <dbReference type="ChEBI" id="CHEBI:456215"/>
        <dbReference type="EC" id="6.3.5.4"/>
    </reaction>
</comment>
<dbReference type="InterPro" id="IPR029055">
    <property type="entry name" value="Ntn_hydrolases_N"/>
</dbReference>
<protein>
    <recommendedName>
        <fullName evidence="3">asparagine synthase (glutamine-hydrolyzing)</fullName>
        <ecNumber evidence="3">6.3.5.4</ecNumber>
    </recommendedName>
</protein>
<dbReference type="Pfam" id="PF00733">
    <property type="entry name" value="Asn_synthase"/>
    <property type="match status" value="1"/>
</dbReference>
<feature type="region of interest" description="Disordered" evidence="8">
    <location>
        <begin position="771"/>
        <end position="793"/>
    </location>
</feature>
<keyword evidence="6" id="KW-0315">Glutamine amidotransferase</keyword>
<dbReference type="PANTHER" id="PTHR43284">
    <property type="entry name" value="ASPARAGINE SYNTHETASE (GLUTAMINE-HYDROLYZING)"/>
    <property type="match status" value="1"/>
</dbReference>
<dbReference type="GO" id="GO:0005524">
    <property type="term" value="F:ATP binding"/>
    <property type="evidence" value="ECO:0007669"/>
    <property type="project" value="UniProtKB-KW"/>
</dbReference>
<gene>
    <name evidence="10" type="primary">asnB</name>
    <name evidence="10" type="ORF">E6K81_03710</name>
</gene>
<dbReference type="Gene3D" id="3.60.20.10">
    <property type="entry name" value="Glutamine Phosphoribosylpyrophosphate, subunit 1, domain 1"/>
    <property type="match status" value="1"/>
</dbReference>
<dbReference type="GO" id="GO:0006529">
    <property type="term" value="P:asparagine biosynthetic process"/>
    <property type="evidence" value="ECO:0007669"/>
    <property type="project" value="InterPro"/>
</dbReference>
<evidence type="ECO:0000313" key="10">
    <source>
        <dbReference type="EMBL" id="TMQ73638.1"/>
    </source>
</evidence>
<organism evidence="10 11">
    <name type="scientific">Eiseniibacteriota bacterium</name>
    <dbReference type="NCBI Taxonomy" id="2212470"/>
    <lineage>
        <taxon>Bacteria</taxon>
        <taxon>Candidatus Eiseniibacteriota</taxon>
    </lineage>
</organism>
<evidence type="ECO:0000256" key="2">
    <source>
        <dbReference type="ARBA" id="ARBA00005752"/>
    </source>
</evidence>
<dbReference type="PANTHER" id="PTHR43284:SF1">
    <property type="entry name" value="ASPARAGINE SYNTHETASE"/>
    <property type="match status" value="1"/>
</dbReference>
<dbReference type="Pfam" id="PF13537">
    <property type="entry name" value="GATase_7"/>
    <property type="match status" value="1"/>
</dbReference>
<proteinExistence type="inferred from homology"/>
<evidence type="ECO:0000256" key="6">
    <source>
        <dbReference type="ARBA" id="ARBA00022962"/>
    </source>
</evidence>
<dbReference type="CDD" id="cd01991">
    <property type="entry name" value="Asn_synthase_B_C"/>
    <property type="match status" value="1"/>
</dbReference>
<dbReference type="InterPro" id="IPR014729">
    <property type="entry name" value="Rossmann-like_a/b/a_fold"/>
</dbReference>
<dbReference type="SUPFAM" id="SSF56235">
    <property type="entry name" value="N-terminal nucleophile aminohydrolases (Ntn hydrolases)"/>
    <property type="match status" value="1"/>
</dbReference>
<dbReference type="EC" id="6.3.5.4" evidence="3"/>
<dbReference type="InterPro" id="IPR033738">
    <property type="entry name" value="AsnB_N"/>
</dbReference>
<evidence type="ECO:0000256" key="7">
    <source>
        <dbReference type="ARBA" id="ARBA00048741"/>
    </source>
</evidence>
<dbReference type="NCBIfam" id="TIGR01536">
    <property type="entry name" value="asn_synth_AEB"/>
    <property type="match status" value="1"/>
</dbReference>
<dbReference type="PROSITE" id="PS51278">
    <property type="entry name" value="GATASE_TYPE_2"/>
    <property type="match status" value="1"/>
</dbReference>
<sequence length="793" mass="85497">MPRPSPGRRSRTPSPPRAAVRCATKPAIVPAPITCWATAGRWWRRATRGSPATTSCAIARRWRRGGGGRRSPRTRRRRVLAWWSARRARRETRRPAGPSASTTGASWPSARTPRPNRQGDHPRMCGIAGLWAPRLDPHERLALVGRMVERLRHRGPSGSAVWNGDGIALGIARLAIVARRAPASILTNEDGRLRAVVNGEVYNHHALRQALRGRGHEVDDGPDTAVIPHLLEEDGDRFPVRVDGMFAAAVWDQRARRLTLARDRAGEKPLFIATDPRGLAFASEPGALTVLPWVSREPAPAALARYLAHGFFAGEDCAFAALRQVPPAHTLVFGEGLERRTRYWRPWDAIVGAAREGVAPLGAADAPAATREALASAVASRVPGEVPFGVFLSGGVDSGLVATLAARALGHPFPTFSLRLAHRGYDESGYARAVAESIGAEHHELTMDAAGGAEALATYAAGMDQPLGDPSLLPTWALARLAAQHVPVVLTGEGGDELFAGYPTYLGHRHAGLANALPGPVSAVALALARWFRPAHHHVTIAHLIERFLLTRGVDPFERHLRWFGTAAPDEARSLLAEPLRAGVDAAAPLAHLVETATRLRDAGLVADPRHPPLAAYQLLDFELYLSGDLLAKVDRCTMAHGVESRAPFLRAALVEFALTLPERARLRGKTGKWALREAARGLLPPDLIARRKQGFSPPFSAWARGPLRAVVDDTLSPARVHAAGVLDPRAVRTVVEAHLDNRADRGRTLWTLLSLQMWAERWVRHAPEASANGAATGASAPTPVPETTATTA</sequence>